<dbReference type="PROSITE" id="PS50261">
    <property type="entry name" value="G_PROTEIN_RECEP_F2_4"/>
    <property type="match status" value="1"/>
</dbReference>
<dbReference type="KEGG" id="spu:105436675"/>
<dbReference type="InParanoid" id="A0A7M7NXM8"/>
<dbReference type="GO" id="GO:0004930">
    <property type="term" value="F:G protein-coupled receptor activity"/>
    <property type="evidence" value="ECO:0007669"/>
    <property type="project" value="InterPro"/>
</dbReference>
<feature type="transmembrane region" description="Helical" evidence="6">
    <location>
        <begin position="961"/>
        <end position="989"/>
    </location>
</feature>
<dbReference type="RefSeq" id="XP_030842950.1">
    <property type="nucleotide sequence ID" value="XM_030987090.1"/>
</dbReference>
<dbReference type="OrthoDB" id="6134459at2759"/>
<organism evidence="10 11">
    <name type="scientific">Strongylocentrotus purpuratus</name>
    <name type="common">Purple sea urchin</name>
    <dbReference type="NCBI Taxonomy" id="7668"/>
    <lineage>
        <taxon>Eukaryota</taxon>
        <taxon>Metazoa</taxon>
        <taxon>Echinodermata</taxon>
        <taxon>Eleutherozoa</taxon>
        <taxon>Echinozoa</taxon>
        <taxon>Echinoidea</taxon>
        <taxon>Euechinoidea</taxon>
        <taxon>Echinacea</taxon>
        <taxon>Camarodonta</taxon>
        <taxon>Echinidea</taxon>
        <taxon>Strongylocentrotidae</taxon>
        <taxon>Strongylocentrotus</taxon>
    </lineage>
</organism>
<dbReference type="OMA" id="HITLTIQ"/>
<proteinExistence type="predicted"/>
<dbReference type="InterPro" id="IPR017981">
    <property type="entry name" value="GPCR_2-like_7TM"/>
</dbReference>
<dbReference type="PANTHER" id="PTHR45902">
    <property type="entry name" value="LATROPHILIN RECEPTOR-LIKE PROTEIN A"/>
    <property type="match status" value="1"/>
</dbReference>
<feature type="transmembrane region" description="Helical" evidence="6">
    <location>
        <begin position="799"/>
        <end position="822"/>
    </location>
</feature>
<protein>
    <submittedName>
        <fullName evidence="10">Uncharacterized protein</fullName>
    </submittedName>
</protein>
<evidence type="ECO:0000256" key="7">
    <source>
        <dbReference type="SAM" id="SignalP"/>
    </source>
</evidence>
<feature type="transmembrane region" description="Helical" evidence="6">
    <location>
        <begin position="866"/>
        <end position="886"/>
    </location>
</feature>
<reference evidence="11" key="1">
    <citation type="submission" date="2015-02" db="EMBL/GenBank/DDBJ databases">
        <title>Genome sequencing for Strongylocentrotus purpuratus.</title>
        <authorList>
            <person name="Murali S."/>
            <person name="Liu Y."/>
            <person name="Vee V."/>
            <person name="English A."/>
            <person name="Wang M."/>
            <person name="Skinner E."/>
            <person name="Han Y."/>
            <person name="Muzny D.M."/>
            <person name="Worley K.C."/>
            <person name="Gibbs R.A."/>
        </authorList>
    </citation>
    <scope>NUCLEOTIDE SEQUENCE</scope>
</reference>
<sequence>MAIFKQKKFFGFLFIILVVGSNCSGKVVNTPDTESLPTTRIPDENDDASAVQEMVVEMQDLGTHSSLQPPITNTGEDLVSGEVATQPKDPGHGSKRHQCGFIDSCVGRCGSGPSDRDSIYTYIVSTEKRTPIRTGYLCFCDSRCSLYGDCCSDYDVQCQCNGNELNGKTDLTQETDVLVEHEGILVVSPTISIDASSTGPQEQSGELLDDPSIRRDMLECKHLDEVEFGSLLVEMKCHPDWKNKNIETLCTNIDYRDDIAKLFVQGGDHITYRNIFCAECNFVKVFHFWIQDAYCYGELPTSVYEQPERLSNYLRKNCMTKFRVPFGYVFRPCLKMVDSCPKGISQESEWVEQNCVSGHLSVVTAENTSPKLWGSTLYRNSLCAECNGVDESLIRCPTKDMLKKHFLRNSTHRNDSKPSNGDGKITNRIVTNYNMAAKDQSSTVVYRGNGLVVPIVDTCEDGQVFDPYLGNCRQLYCSDGYVLVKQNCVPAKATDELDDDDIITMVEAITAVINETVGLEDELVITVKICMEWDYSEHDVKAPAPGKGKLPPDHLVFNSSVWDIYVSPIHPNDSFTDHELTDFACEVTVTMVVSNPEEMTRNNAKQFAEILGKLSDLNNANEMHVYVNDVYVKSPEEEDYAFVEILNGNLTDLNYLIGHCKNGNLTIVEPSDFTIYTNGTDNDVSSCPIVYVYSTSRVYDCYENYLFGYESTIPVDEQTCGALVCDTQSPIDPKCERILLNETEYDTLPNGSLITSGGILYDPPNYHQTTEGVLICNMYVNVISETVVIFFDFSRAQTIMTYTGLVISSVCLSVTLLTYVIFGELRTLPGLHIMSLIVASIGGNITFIVSLSLTPGSLDCQVTAVIMHYFFLTRVFWTNAIVVHAFQTFGPKVRGCVHRSFDVLSKTSARSRVRQHIPYALYAWCTPIPFTALGSAWHFSACGPLPVYYGMYFSCWIADPLSFLYLFVLPMVLVLTTNAILFVPIVYSLHTARKQSSKKLSSLKGRDMFKDANKKPGELAIYAKLSTTAGFSWLFGIMAAFTDQDFLWYLFILFMSLEGLFIFFSFFCNQRVKNLYSKRFGKKCNGLYLGSRDYGQSRSAYTISHQVERRTSGLPKETFTTLTV</sequence>
<feature type="transmembrane region" description="Helical" evidence="6">
    <location>
        <begin position="1047"/>
        <end position="1069"/>
    </location>
</feature>
<keyword evidence="7" id="KW-0732">Signal</keyword>
<evidence type="ECO:0000256" key="2">
    <source>
        <dbReference type="ARBA" id="ARBA00022692"/>
    </source>
</evidence>
<keyword evidence="4 6" id="KW-0472">Membrane</keyword>
<evidence type="ECO:0000256" key="4">
    <source>
        <dbReference type="ARBA" id="ARBA00023136"/>
    </source>
</evidence>
<dbReference type="Pfam" id="PF00002">
    <property type="entry name" value="7tm_2"/>
    <property type="match status" value="1"/>
</dbReference>
<dbReference type="InterPro" id="IPR001212">
    <property type="entry name" value="Somatomedin_B_dom"/>
</dbReference>
<dbReference type="Gene3D" id="1.20.1070.10">
    <property type="entry name" value="Rhodopsin 7-helix transmembrane proteins"/>
    <property type="match status" value="1"/>
</dbReference>
<feature type="domain" description="SMB" evidence="9">
    <location>
        <begin position="101"/>
        <end position="166"/>
    </location>
</feature>
<dbReference type="PROSITE" id="PS00524">
    <property type="entry name" value="SMB_1"/>
    <property type="match status" value="1"/>
</dbReference>
<evidence type="ECO:0000256" key="5">
    <source>
        <dbReference type="ARBA" id="ARBA00023157"/>
    </source>
</evidence>
<name>A0A7M7NXM8_STRPU</name>
<dbReference type="AlphaFoldDB" id="A0A7M7NXM8"/>
<evidence type="ECO:0000313" key="11">
    <source>
        <dbReference type="Proteomes" id="UP000007110"/>
    </source>
</evidence>
<dbReference type="Gene3D" id="4.10.410.20">
    <property type="match status" value="1"/>
</dbReference>
<feature type="transmembrane region" description="Helical" evidence="6">
    <location>
        <begin position="834"/>
        <end position="854"/>
    </location>
</feature>
<evidence type="ECO:0000256" key="6">
    <source>
        <dbReference type="SAM" id="Phobius"/>
    </source>
</evidence>
<evidence type="ECO:0000256" key="3">
    <source>
        <dbReference type="ARBA" id="ARBA00022989"/>
    </source>
</evidence>
<dbReference type="Proteomes" id="UP000007110">
    <property type="component" value="Unassembled WGS sequence"/>
</dbReference>
<feature type="transmembrane region" description="Helical" evidence="6">
    <location>
        <begin position="919"/>
        <end position="941"/>
    </location>
</feature>
<accession>A0A7M7NXM8</accession>
<keyword evidence="11" id="KW-1185">Reference proteome</keyword>
<feature type="chain" id="PRO_5029453033" evidence="7">
    <location>
        <begin position="26"/>
        <end position="1124"/>
    </location>
</feature>
<evidence type="ECO:0000256" key="1">
    <source>
        <dbReference type="ARBA" id="ARBA00004141"/>
    </source>
</evidence>
<keyword evidence="3 6" id="KW-1133">Transmembrane helix</keyword>
<dbReference type="PROSITE" id="PS50958">
    <property type="entry name" value="SMB_2"/>
    <property type="match status" value="1"/>
</dbReference>
<dbReference type="Pfam" id="PF01033">
    <property type="entry name" value="Somatomedin_B"/>
    <property type="match status" value="1"/>
</dbReference>
<keyword evidence="2 6" id="KW-0812">Transmembrane</keyword>
<feature type="signal peptide" evidence="7">
    <location>
        <begin position="1"/>
        <end position="25"/>
    </location>
</feature>
<evidence type="ECO:0000259" key="9">
    <source>
        <dbReference type="PROSITE" id="PS50958"/>
    </source>
</evidence>
<dbReference type="PANTHER" id="PTHR45902:SF1">
    <property type="entry name" value="LATROPHILIN RECEPTOR-LIKE PROTEIN A"/>
    <property type="match status" value="1"/>
</dbReference>
<comment type="subcellular location">
    <subcellularLocation>
        <location evidence="1">Membrane</location>
        <topology evidence="1">Multi-pass membrane protein</topology>
    </subcellularLocation>
</comment>
<dbReference type="EnsemblMetazoa" id="XM_030987090">
    <property type="protein sequence ID" value="XP_030842950"/>
    <property type="gene ID" value="LOC105436675"/>
</dbReference>
<dbReference type="GO" id="GO:0007166">
    <property type="term" value="P:cell surface receptor signaling pathway"/>
    <property type="evidence" value="ECO:0007669"/>
    <property type="project" value="InterPro"/>
</dbReference>
<feature type="transmembrane region" description="Helical" evidence="6">
    <location>
        <begin position="1019"/>
        <end position="1041"/>
    </location>
</feature>
<reference evidence="10" key="2">
    <citation type="submission" date="2021-01" db="UniProtKB">
        <authorList>
            <consortium name="EnsemblMetazoa"/>
        </authorList>
    </citation>
    <scope>IDENTIFICATION</scope>
</reference>
<dbReference type="GeneID" id="105436675"/>
<evidence type="ECO:0000313" key="10">
    <source>
        <dbReference type="EnsemblMetazoa" id="XP_030842950"/>
    </source>
</evidence>
<feature type="domain" description="G-protein coupled receptors family 2 profile 2" evidence="8">
    <location>
        <begin position="797"/>
        <end position="1070"/>
    </location>
</feature>
<keyword evidence="5" id="KW-1015">Disulfide bond</keyword>
<dbReference type="CDD" id="cd15039">
    <property type="entry name" value="7tmB3_Methuselah-like"/>
    <property type="match status" value="1"/>
</dbReference>
<dbReference type="InterPro" id="IPR053231">
    <property type="entry name" value="GPCR_LN-TM7"/>
</dbReference>
<evidence type="ECO:0000259" key="8">
    <source>
        <dbReference type="PROSITE" id="PS50261"/>
    </source>
</evidence>
<dbReference type="InterPro" id="IPR000832">
    <property type="entry name" value="GPCR_2_secretin-like"/>
</dbReference>
<dbReference type="GO" id="GO:0016020">
    <property type="term" value="C:membrane"/>
    <property type="evidence" value="ECO:0007669"/>
    <property type="project" value="UniProtKB-SubCell"/>
</dbReference>